<dbReference type="Pfam" id="PF24845">
    <property type="entry name" value="DUF7721"/>
    <property type="match status" value="1"/>
</dbReference>
<feature type="compositionally biased region" description="Low complexity" evidence="1">
    <location>
        <begin position="1"/>
        <end position="12"/>
    </location>
</feature>
<accession>A0AAE0LWG6</accession>
<protein>
    <recommendedName>
        <fullName evidence="2">DUF7721 domain-containing protein</fullName>
    </recommendedName>
</protein>
<feature type="compositionally biased region" description="Gly residues" evidence="1">
    <location>
        <begin position="24"/>
        <end position="42"/>
    </location>
</feature>
<keyword evidence="4" id="KW-1185">Reference proteome</keyword>
<sequence>MDGLLGKAVGKVLGDDDERPQGLQQGGGNLTHGGAYPAGGGYPHDDDDDLRGAASIAAKEAPESQGFFDDILGTLLKDKPKAKLEEEDLDEDDAVQSHRKFFGLGDAASAATAQQAPASSSSLGNAAAMQALKLFTSSGSSDSSAAAPPQSQNAFVGLAMAQAAKLFDAQSSQGNVEAGADKQSVVRKAGEMALKMYLKSKGGAGAGGAAGGAGGGVEGLLGLAGKFMK</sequence>
<reference evidence="3" key="2">
    <citation type="submission" date="2023-06" db="EMBL/GenBank/DDBJ databases">
        <authorList>
            <consortium name="Lawrence Berkeley National Laboratory"/>
            <person name="Haridas S."/>
            <person name="Hensen N."/>
            <person name="Bonometti L."/>
            <person name="Westerberg I."/>
            <person name="Brannstrom I.O."/>
            <person name="Guillou S."/>
            <person name="Cros-Aarteil S."/>
            <person name="Calhoun S."/>
            <person name="Kuo A."/>
            <person name="Mondo S."/>
            <person name="Pangilinan J."/>
            <person name="Riley R."/>
            <person name="Labutti K."/>
            <person name="Andreopoulos B."/>
            <person name="Lipzen A."/>
            <person name="Chen C."/>
            <person name="Yanf M."/>
            <person name="Daum C."/>
            <person name="Ng V."/>
            <person name="Clum A."/>
            <person name="Steindorff A."/>
            <person name="Ohm R."/>
            <person name="Martin F."/>
            <person name="Silar P."/>
            <person name="Natvig D."/>
            <person name="Lalanne C."/>
            <person name="Gautier V."/>
            <person name="Ament-Velasquez S.L."/>
            <person name="Kruys A."/>
            <person name="Hutchinson M.I."/>
            <person name="Powell A.J."/>
            <person name="Barry K."/>
            <person name="Miller A.N."/>
            <person name="Grigoriev I.V."/>
            <person name="Debuchy R."/>
            <person name="Gladieux P."/>
            <person name="Thoren M.H."/>
            <person name="Johannesson H."/>
        </authorList>
    </citation>
    <scope>NUCLEOTIDE SEQUENCE</scope>
    <source>
        <strain evidence="3">CBS 168.71</strain>
    </source>
</reference>
<dbReference type="RefSeq" id="XP_062663474.1">
    <property type="nucleotide sequence ID" value="XM_062802014.1"/>
</dbReference>
<dbReference type="GeneID" id="87838962"/>
<dbReference type="InterPro" id="IPR056138">
    <property type="entry name" value="DUF7721"/>
</dbReference>
<feature type="domain" description="DUF7721" evidence="2">
    <location>
        <begin position="49"/>
        <end position="140"/>
    </location>
</feature>
<dbReference type="EMBL" id="JAUEPN010000001">
    <property type="protein sequence ID" value="KAK3299960.1"/>
    <property type="molecule type" value="Genomic_DNA"/>
</dbReference>
<organism evidence="3 4">
    <name type="scientific">Chaetomium fimeti</name>
    <dbReference type="NCBI Taxonomy" id="1854472"/>
    <lineage>
        <taxon>Eukaryota</taxon>
        <taxon>Fungi</taxon>
        <taxon>Dikarya</taxon>
        <taxon>Ascomycota</taxon>
        <taxon>Pezizomycotina</taxon>
        <taxon>Sordariomycetes</taxon>
        <taxon>Sordariomycetidae</taxon>
        <taxon>Sordariales</taxon>
        <taxon>Chaetomiaceae</taxon>
        <taxon>Chaetomium</taxon>
    </lineage>
</organism>
<name>A0AAE0LWG6_9PEZI</name>
<proteinExistence type="predicted"/>
<comment type="caution">
    <text evidence="3">The sequence shown here is derived from an EMBL/GenBank/DDBJ whole genome shotgun (WGS) entry which is preliminary data.</text>
</comment>
<evidence type="ECO:0000313" key="4">
    <source>
        <dbReference type="Proteomes" id="UP001278766"/>
    </source>
</evidence>
<dbReference type="PANTHER" id="PTHR39477">
    <property type="entry name" value="CHROMOSOME 8, WHOLE GENOME SHOTGUN SEQUENCE"/>
    <property type="match status" value="1"/>
</dbReference>
<gene>
    <name evidence="3" type="ORF">B0H64DRAFT_369270</name>
</gene>
<evidence type="ECO:0000313" key="3">
    <source>
        <dbReference type="EMBL" id="KAK3299960.1"/>
    </source>
</evidence>
<feature type="region of interest" description="Disordered" evidence="1">
    <location>
        <begin position="1"/>
        <end position="61"/>
    </location>
</feature>
<dbReference type="Proteomes" id="UP001278766">
    <property type="component" value="Unassembled WGS sequence"/>
</dbReference>
<dbReference type="AlphaFoldDB" id="A0AAE0LWG6"/>
<dbReference type="PANTHER" id="PTHR39477:SF1">
    <property type="entry name" value="BETA-FLANKING PROTEIN"/>
    <property type="match status" value="1"/>
</dbReference>
<evidence type="ECO:0000256" key="1">
    <source>
        <dbReference type="SAM" id="MobiDB-lite"/>
    </source>
</evidence>
<reference evidence="3" key="1">
    <citation type="journal article" date="2023" name="Mol. Phylogenet. Evol.">
        <title>Genome-scale phylogeny and comparative genomics of the fungal order Sordariales.</title>
        <authorList>
            <person name="Hensen N."/>
            <person name="Bonometti L."/>
            <person name="Westerberg I."/>
            <person name="Brannstrom I.O."/>
            <person name="Guillou S."/>
            <person name="Cros-Aarteil S."/>
            <person name="Calhoun S."/>
            <person name="Haridas S."/>
            <person name="Kuo A."/>
            <person name="Mondo S."/>
            <person name="Pangilinan J."/>
            <person name="Riley R."/>
            <person name="LaButti K."/>
            <person name="Andreopoulos B."/>
            <person name="Lipzen A."/>
            <person name="Chen C."/>
            <person name="Yan M."/>
            <person name="Daum C."/>
            <person name="Ng V."/>
            <person name="Clum A."/>
            <person name="Steindorff A."/>
            <person name="Ohm R.A."/>
            <person name="Martin F."/>
            <person name="Silar P."/>
            <person name="Natvig D.O."/>
            <person name="Lalanne C."/>
            <person name="Gautier V."/>
            <person name="Ament-Velasquez S.L."/>
            <person name="Kruys A."/>
            <person name="Hutchinson M.I."/>
            <person name="Powell A.J."/>
            <person name="Barry K."/>
            <person name="Miller A.N."/>
            <person name="Grigoriev I.V."/>
            <person name="Debuchy R."/>
            <person name="Gladieux P."/>
            <person name="Hiltunen Thoren M."/>
            <person name="Johannesson H."/>
        </authorList>
    </citation>
    <scope>NUCLEOTIDE SEQUENCE</scope>
    <source>
        <strain evidence="3">CBS 168.71</strain>
    </source>
</reference>
<evidence type="ECO:0000259" key="2">
    <source>
        <dbReference type="Pfam" id="PF24845"/>
    </source>
</evidence>